<dbReference type="NCBIfam" id="TIGR00516">
    <property type="entry name" value="acpS"/>
    <property type="match status" value="1"/>
</dbReference>
<keyword evidence="1 11" id="KW-0963">Cytoplasm</keyword>
<evidence type="ECO:0000313" key="13">
    <source>
        <dbReference type="EMBL" id="CAL4042867.1"/>
    </source>
</evidence>
<evidence type="ECO:0000256" key="3">
    <source>
        <dbReference type="ARBA" id="ARBA00022679"/>
    </source>
</evidence>
<evidence type="ECO:0000256" key="7">
    <source>
        <dbReference type="ARBA" id="ARBA00023098"/>
    </source>
</evidence>
<keyword evidence="4 11" id="KW-0479">Metal-binding</keyword>
<dbReference type="Gene3D" id="3.90.470.20">
    <property type="entry name" value="4'-phosphopantetheinyl transferase domain"/>
    <property type="match status" value="1"/>
</dbReference>
<keyword evidence="5 11" id="KW-0276">Fatty acid metabolism</keyword>
<dbReference type="Pfam" id="PF01648">
    <property type="entry name" value="ACPS"/>
    <property type="match status" value="1"/>
</dbReference>
<reference evidence="13" key="1">
    <citation type="submission" date="2024-06" db="EMBL/GenBank/DDBJ databases">
        <authorList>
            <person name="Manzano-Marin A."/>
            <person name="Manzano-Marin A."/>
            <person name="Alejandro Manzano Marin A."/>
        </authorList>
    </citation>
    <scope>NUCLEOTIDE SEQUENCE</scope>
    <source>
        <strain evidence="13">Ancorni-2928</strain>
    </source>
</reference>
<dbReference type="InterPro" id="IPR004568">
    <property type="entry name" value="Ppantetheine-prot_Trfase_dom"/>
</dbReference>
<comment type="similarity">
    <text evidence="11">Belongs to the P-Pant transferase superfamily. AcpS family.</text>
</comment>
<name>A0AAT9IGC9_9GAMM</name>
<evidence type="ECO:0000256" key="1">
    <source>
        <dbReference type="ARBA" id="ARBA00022490"/>
    </source>
</evidence>
<dbReference type="AlphaFoldDB" id="A0AAT9IGC9"/>
<evidence type="ECO:0000256" key="2">
    <source>
        <dbReference type="ARBA" id="ARBA00022516"/>
    </source>
</evidence>
<comment type="function">
    <text evidence="10">Transfers the 4'-phosphopantetheine moiety from coenzyme A to the 'Ser-36' of acyl-carrier-protein.</text>
</comment>
<keyword evidence="8 11" id="KW-0275">Fatty acid biosynthesis</keyword>
<dbReference type="GO" id="GO:0005737">
    <property type="term" value="C:cytoplasm"/>
    <property type="evidence" value="ECO:0007669"/>
    <property type="project" value="UniProtKB-SubCell"/>
</dbReference>
<dbReference type="GO" id="GO:0008897">
    <property type="term" value="F:holo-[acyl-carrier-protein] synthase activity"/>
    <property type="evidence" value="ECO:0007669"/>
    <property type="project" value="UniProtKB-UniRule"/>
</dbReference>
<dbReference type="SUPFAM" id="SSF56214">
    <property type="entry name" value="4'-phosphopantetheinyl transferase"/>
    <property type="match status" value="1"/>
</dbReference>
<dbReference type="RefSeq" id="WP_367681168.1">
    <property type="nucleotide sequence ID" value="NZ_OZ060371.1"/>
</dbReference>
<feature type="binding site" evidence="11">
    <location>
        <position position="9"/>
    </location>
    <ligand>
        <name>Mg(2+)</name>
        <dbReference type="ChEBI" id="CHEBI:18420"/>
    </ligand>
</feature>
<dbReference type="GO" id="GO:0000287">
    <property type="term" value="F:magnesium ion binding"/>
    <property type="evidence" value="ECO:0007669"/>
    <property type="project" value="UniProtKB-UniRule"/>
</dbReference>
<dbReference type="FunFam" id="3.90.470.20:FF:000001">
    <property type="entry name" value="Holo-[acyl-carrier-protein] synthase"/>
    <property type="match status" value="1"/>
</dbReference>
<dbReference type="GO" id="GO:0006633">
    <property type="term" value="P:fatty acid biosynthetic process"/>
    <property type="evidence" value="ECO:0007669"/>
    <property type="project" value="UniProtKB-UniRule"/>
</dbReference>
<evidence type="ECO:0000256" key="4">
    <source>
        <dbReference type="ARBA" id="ARBA00022723"/>
    </source>
</evidence>
<keyword evidence="6 11" id="KW-0460">Magnesium</keyword>
<dbReference type="EC" id="2.7.8.7" evidence="11"/>
<sequence length="126" mass="14484">MGILGIGIDVVEIKRIHILIKNIKIKLAHRILSNNELKKYFLTKNTSIFLAKHFAVKEASAKALGIGIQNGIFFNNFELYTEKLGKPKIRFLHNAKLLQKKFNIKHIHVSITKEKNYIHALVILEN</sequence>
<comment type="subcellular location">
    <subcellularLocation>
        <location evidence="11">Cytoplasm</location>
    </subcellularLocation>
</comment>
<dbReference type="HAMAP" id="MF_00101">
    <property type="entry name" value="AcpS"/>
    <property type="match status" value="1"/>
</dbReference>
<feature type="binding site" evidence="11">
    <location>
        <position position="58"/>
    </location>
    <ligand>
        <name>Mg(2+)</name>
        <dbReference type="ChEBI" id="CHEBI:18420"/>
    </ligand>
</feature>
<dbReference type="NCBIfam" id="TIGR00556">
    <property type="entry name" value="pantethn_trn"/>
    <property type="match status" value="1"/>
</dbReference>
<evidence type="ECO:0000256" key="5">
    <source>
        <dbReference type="ARBA" id="ARBA00022832"/>
    </source>
</evidence>
<keyword evidence="7 11" id="KW-0443">Lipid metabolism</keyword>
<evidence type="ECO:0000259" key="12">
    <source>
        <dbReference type="Pfam" id="PF01648"/>
    </source>
</evidence>
<dbReference type="EMBL" id="OZ060371">
    <property type="protein sequence ID" value="CAL4042867.1"/>
    <property type="molecule type" value="Genomic_DNA"/>
</dbReference>
<organism evidence="13">
    <name type="scientific">Buchnera aphidicola</name>
    <name type="common">Anoecia corni</name>
    <dbReference type="NCBI Taxonomy" id="2994477"/>
    <lineage>
        <taxon>Bacteria</taxon>
        <taxon>Pseudomonadati</taxon>
        <taxon>Pseudomonadota</taxon>
        <taxon>Gammaproteobacteria</taxon>
        <taxon>Enterobacterales</taxon>
        <taxon>Erwiniaceae</taxon>
        <taxon>Buchnera</taxon>
    </lineage>
</organism>
<comment type="catalytic activity">
    <reaction evidence="9 11">
        <text>apo-[ACP] + CoA = holo-[ACP] + adenosine 3',5'-bisphosphate + H(+)</text>
        <dbReference type="Rhea" id="RHEA:12068"/>
        <dbReference type="Rhea" id="RHEA-COMP:9685"/>
        <dbReference type="Rhea" id="RHEA-COMP:9690"/>
        <dbReference type="ChEBI" id="CHEBI:15378"/>
        <dbReference type="ChEBI" id="CHEBI:29999"/>
        <dbReference type="ChEBI" id="CHEBI:57287"/>
        <dbReference type="ChEBI" id="CHEBI:58343"/>
        <dbReference type="ChEBI" id="CHEBI:64479"/>
        <dbReference type="EC" id="2.7.8.7"/>
    </reaction>
</comment>
<evidence type="ECO:0000256" key="8">
    <source>
        <dbReference type="ARBA" id="ARBA00023160"/>
    </source>
</evidence>
<keyword evidence="2 11" id="KW-0444">Lipid biosynthesis</keyword>
<dbReference type="InterPro" id="IPR037143">
    <property type="entry name" value="4-PPantetheinyl_Trfase_dom_sf"/>
</dbReference>
<keyword evidence="3 11" id="KW-0808">Transferase</keyword>
<dbReference type="InterPro" id="IPR008278">
    <property type="entry name" value="4-PPantetheinyl_Trfase_dom"/>
</dbReference>
<comment type="cofactor">
    <cofactor evidence="11">
        <name>Mg(2+)</name>
        <dbReference type="ChEBI" id="CHEBI:18420"/>
    </cofactor>
</comment>
<evidence type="ECO:0000256" key="10">
    <source>
        <dbReference type="ARBA" id="ARBA00054726"/>
    </source>
</evidence>
<feature type="domain" description="4'-phosphopantetheinyl transferase" evidence="12">
    <location>
        <begin position="5"/>
        <end position="121"/>
    </location>
</feature>
<accession>A0AAT9IGC9</accession>
<comment type="function">
    <text evidence="11">Transfers the 4'-phosphopantetheine moiety from coenzyme A to a Ser of acyl-carrier-protein.</text>
</comment>
<protein>
    <recommendedName>
        <fullName evidence="11">Holo-[acyl-carrier-protein] synthase</fullName>
        <shortName evidence="11">Holo-ACP synthase</shortName>
        <ecNumber evidence="11">2.7.8.7</ecNumber>
    </recommendedName>
    <alternativeName>
        <fullName evidence="11">4'-phosphopantetheinyl transferase AcpS</fullName>
    </alternativeName>
</protein>
<evidence type="ECO:0000256" key="6">
    <source>
        <dbReference type="ARBA" id="ARBA00022842"/>
    </source>
</evidence>
<evidence type="ECO:0000256" key="9">
    <source>
        <dbReference type="ARBA" id="ARBA00050875"/>
    </source>
</evidence>
<evidence type="ECO:0000256" key="11">
    <source>
        <dbReference type="HAMAP-Rule" id="MF_00101"/>
    </source>
</evidence>
<dbReference type="InterPro" id="IPR002582">
    <property type="entry name" value="ACPS"/>
</dbReference>
<proteinExistence type="inferred from homology"/>
<gene>
    <name evidence="11 13" type="primary">acpS</name>
    <name evidence="13" type="ORF">BUANCORI2928_203</name>
</gene>